<gene>
    <name evidence="8" type="primary">rsxG</name>
    <name evidence="6" type="synonym">rnfG</name>
    <name evidence="8" type="ORF">V6255_15135</name>
</gene>
<dbReference type="RefSeq" id="WP_341628917.1">
    <property type="nucleotide sequence ID" value="NZ_JBAKBA010000043.1"/>
</dbReference>
<accession>A0ABU9HFI3</accession>
<keyword evidence="4 6" id="KW-0288">FMN</keyword>
<keyword evidence="6" id="KW-0472">Membrane</keyword>
<dbReference type="Pfam" id="PF04205">
    <property type="entry name" value="FMN_bind"/>
    <property type="match status" value="1"/>
</dbReference>
<evidence type="ECO:0000256" key="3">
    <source>
        <dbReference type="ARBA" id="ARBA00022630"/>
    </source>
</evidence>
<protein>
    <recommendedName>
        <fullName evidence="6">Ion-translocating oxidoreductase complex subunit G</fullName>
        <ecNumber evidence="6">7.-.-.-</ecNumber>
    </recommendedName>
    <alternativeName>
        <fullName evidence="6">Rnf electron transport complex subunit G</fullName>
    </alternativeName>
</protein>
<sequence length="212" mass="23321">MMMLPAISRNALLLAIFAIVCTGAIALISVLTRPIILEQEQIALQNNINELIKSDRYDNKIIETCFTVVDGELLGDKIPKQVFIATKYNKPVAALIQTSTFKGYSGEIKLLVGIYTDGTVAGVRINSHTETPGLGDKIQTNKSDWILSFDGQEYQDSADDNWEVKKDGGSFDAFTGATITPRAVVHAVRDTLIYFEQNKTQLFNTPANCGDK</sequence>
<dbReference type="SMART" id="SM00900">
    <property type="entry name" value="FMN_bind"/>
    <property type="match status" value="1"/>
</dbReference>
<dbReference type="NCBIfam" id="TIGR01947">
    <property type="entry name" value="rnfG"/>
    <property type="match status" value="1"/>
</dbReference>
<dbReference type="HAMAP" id="MF_00479">
    <property type="entry name" value="RsxG_RnfG"/>
    <property type="match status" value="1"/>
</dbReference>
<keyword evidence="3 6" id="KW-0285">Flavoprotein</keyword>
<evidence type="ECO:0000256" key="4">
    <source>
        <dbReference type="ARBA" id="ARBA00022643"/>
    </source>
</evidence>
<keyword evidence="6" id="KW-1278">Translocase</keyword>
<evidence type="ECO:0000256" key="6">
    <source>
        <dbReference type="HAMAP-Rule" id="MF_00479"/>
    </source>
</evidence>
<reference evidence="8 9" key="1">
    <citation type="submission" date="2024-02" db="EMBL/GenBank/DDBJ databases">
        <title>Bacteria isolated from the canopy kelp, Nereocystis luetkeana.</title>
        <authorList>
            <person name="Pfister C.A."/>
            <person name="Younker I.T."/>
            <person name="Light S.H."/>
        </authorList>
    </citation>
    <scope>NUCLEOTIDE SEQUENCE [LARGE SCALE GENOMIC DNA]</scope>
    <source>
        <strain evidence="8 9">TI.2.07</strain>
    </source>
</reference>
<keyword evidence="1 6" id="KW-0813">Transport</keyword>
<evidence type="ECO:0000313" key="8">
    <source>
        <dbReference type="EMBL" id="MEL0660473.1"/>
    </source>
</evidence>
<keyword evidence="6" id="KW-1003">Cell membrane</keyword>
<proteinExistence type="inferred from homology"/>
<dbReference type="PANTHER" id="PTHR36118">
    <property type="entry name" value="ION-TRANSLOCATING OXIDOREDUCTASE COMPLEX SUBUNIT G"/>
    <property type="match status" value="1"/>
</dbReference>
<comment type="subcellular location">
    <subcellularLocation>
        <location evidence="6">Cell inner membrane</location>
        <topology evidence="6">Single-pass membrane protein</topology>
    </subcellularLocation>
</comment>
<dbReference type="EMBL" id="JBAKBA010000043">
    <property type="protein sequence ID" value="MEL0660473.1"/>
    <property type="molecule type" value="Genomic_DNA"/>
</dbReference>
<dbReference type="Proteomes" id="UP001366060">
    <property type="component" value="Unassembled WGS sequence"/>
</dbReference>
<evidence type="ECO:0000256" key="5">
    <source>
        <dbReference type="ARBA" id="ARBA00022982"/>
    </source>
</evidence>
<organism evidence="8 9">
    <name type="scientific">Psychromonas arctica</name>
    <dbReference type="NCBI Taxonomy" id="168275"/>
    <lineage>
        <taxon>Bacteria</taxon>
        <taxon>Pseudomonadati</taxon>
        <taxon>Pseudomonadota</taxon>
        <taxon>Gammaproteobacteria</taxon>
        <taxon>Alteromonadales</taxon>
        <taxon>Psychromonadaceae</taxon>
        <taxon>Psychromonas</taxon>
    </lineage>
</organism>
<comment type="similarity">
    <text evidence="6">Belongs to the RnfG family.</text>
</comment>
<comment type="function">
    <text evidence="6">Part of a membrane-bound complex that couples electron transfer with translocation of ions across the membrane.</text>
</comment>
<keyword evidence="6" id="KW-0812">Transmembrane</keyword>
<keyword evidence="9" id="KW-1185">Reference proteome</keyword>
<dbReference type="InterPro" id="IPR007329">
    <property type="entry name" value="FMN-bd"/>
</dbReference>
<comment type="cofactor">
    <cofactor evidence="6">
        <name>FMN</name>
        <dbReference type="ChEBI" id="CHEBI:58210"/>
    </cofactor>
</comment>
<dbReference type="PIRSF" id="PIRSF006091">
    <property type="entry name" value="E_trnsport_RnfG"/>
    <property type="match status" value="1"/>
</dbReference>
<keyword evidence="2 6" id="KW-0597">Phosphoprotein</keyword>
<evidence type="ECO:0000313" key="9">
    <source>
        <dbReference type="Proteomes" id="UP001366060"/>
    </source>
</evidence>
<comment type="subunit">
    <text evidence="6">The complex is composed of six subunits: RnfA, RnfB, RnfC, RnfD, RnfE and RnfG.</text>
</comment>
<dbReference type="NCBIfam" id="NF002519">
    <property type="entry name" value="PRK01908.1"/>
    <property type="match status" value="1"/>
</dbReference>
<dbReference type="PANTHER" id="PTHR36118:SF1">
    <property type="entry name" value="ION-TRANSLOCATING OXIDOREDUCTASE COMPLEX SUBUNIT G"/>
    <property type="match status" value="1"/>
</dbReference>
<dbReference type="EC" id="7.-.-.-" evidence="6"/>
<comment type="caution">
    <text evidence="8">The sequence shown here is derived from an EMBL/GenBank/DDBJ whole genome shotgun (WGS) entry which is preliminary data.</text>
</comment>
<keyword evidence="6" id="KW-0997">Cell inner membrane</keyword>
<keyword evidence="6" id="KW-1133">Transmembrane helix</keyword>
<keyword evidence="5 6" id="KW-0249">Electron transport</keyword>
<evidence type="ECO:0000256" key="1">
    <source>
        <dbReference type="ARBA" id="ARBA00022448"/>
    </source>
</evidence>
<feature type="domain" description="FMN-binding" evidence="7">
    <location>
        <begin position="103"/>
        <end position="195"/>
    </location>
</feature>
<evidence type="ECO:0000256" key="2">
    <source>
        <dbReference type="ARBA" id="ARBA00022553"/>
    </source>
</evidence>
<feature type="modified residue" description="FMN phosphoryl threonine" evidence="6">
    <location>
        <position position="178"/>
    </location>
</feature>
<evidence type="ECO:0000259" key="7">
    <source>
        <dbReference type="SMART" id="SM00900"/>
    </source>
</evidence>
<name>A0ABU9HFI3_9GAMM</name>
<dbReference type="InterPro" id="IPR010209">
    <property type="entry name" value="Ion_transpt_RnfG/RsxG"/>
</dbReference>